<evidence type="ECO:0000259" key="11">
    <source>
        <dbReference type="PROSITE" id="PS50102"/>
    </source>
</evidence>
<evidence type="ECO:0000256" key="2">
    <source>
        <dbReference type="ARBA" id="ARBA00022723"/>
    </source>
</evidence>
<keyword evidence="2" id="KW-0479">Metal-binding</keyword>
<reference evidence="15" key="3">
    <citation type="submission" date="2010-09" db="EMBL/GenBank/DDBJ databases">
        <title>Annotation of Gaeumannomyces graminis var. tritici R3-111a-1.</title>
        <authorList>
            <consortium name="The Broad Institute Genome Sequencing Platform"/>
            <person name="Ma L.-J."/>
            <person name="Dead R."/>
            <person name="Young S.K."/>
            <person name="Zeng Q."/>
            <person name="Gargeya S."/>
            <person name="Fitzgerald M."/>
            <person name="Haas B."/>
            <person name="Abouelleil A."/>
            <person name="Alvarado L."/>
            <person name="Arachchi H.M."/>
            <person name="Berlin A."/>
            <person name="Brown A."/>
            <person name="Chapman S.B."/>
            <person name="Chen Z."/>
            <person name="Dunbar C."/>
            <person name="Freedman E."/>
            <person name="Gearin G."/>
            <person name="Gellesch M."/>
            <person name="Goldberg J."/>
            <person name="Griggs A."/>
            <person name="Gujja S."/>
            <person name="Heiman D."/>
            <person name="Howarth C."/>
            <person name="Larson L."/>
            <person name="Lui A."/>
            <person name="MacDonald P.J.P."/>
            <person name="Mehta T."/>
            <person name="Montmayeur A."/>
            <person name="Murphy C."/>
            <person name="Neiman D."/>
            <person name="Pearson M."/>
            <person name="Priest M."/>
            <person name="Roberts A."/>
            <person name="Saif S."/>
            <person name="Shea T."/>
            <person name="Shenoy N."/>
            <person name="Sisk P."/>
            <person name="Stolte C."/>
            <person name="Sykes S."/>
            <person name="Yandava C."/>
            <person name="Wortman J."/>
            <person name="Nusbaum C."/>
            <person name="Birren B."/>
        </authorList>
    </citation>
    <scope>NUCLEOTIDE SEQUENCE</scope>
    <source>
        <strain evidence="15">R3-111a-1</strain>
    </source>
</reference>
<dbReference type="InterPro" id="IPR012677">
    <property type="entry name" value="Nucleotide-bd_a/b_plait_sf"/>
</dbReference>
<dbReference type="OrthoDB" id="29221at2759"/>
<dbReference type="EnsemblFungi" id="EJT73500">
    <property type="protein sequence ID" value="EJT73500"/>
    <property type="gene ID" value="GGTG_10338"/>
</dbReference>
<dbReference type="Proteomes" id="UP000006039">
    <property type="component" value="Unassembled WGS sequence"/>
</dbReference>
<feature type="compositionally biased region" description="Basic and acidic residues" evidence="10">
    <location>
        <begin position="62"/>
        <end position="71"/>
    </location>
</feature>
<proteinExistence type="predicted"/>
<gene>
    <name evidence="16" type="primary">20350796</name>
    <name evidence="15" type="ORF">GGTG_10338</name>
</gene>
<dbReference type="InterPro" id="IPR013087">
    <property type="entry name" value="Znf_C2H2_type"/>
</dbReference>
<dbReference type="InterPro" id="IPR000504">
    <property type="entry name" value="RRM_dom"/>
</dbReference>
<evidence type="ECO:0000256" key="6">
    <source>
        <dbReference type="ARBA" id="ARBA00022884"/>
    </source>
</evidence>
<dbReference type="PROSITE" id="PS50157">
    <property type="entry name" value="ZINC_FINGER_C2H2_2"/>
    <property type="match status" value="1"/>
</dbReference>
<keyword evidence="17" id="KW-1185">Reference proteome</keyword>
<reference evidence="15" key="2">
    <citation type="submission" date="2010-07" db="EMBL/GenBank/DDBJ databases">
        <authorList>
            <consortium name="The Broad Institute Genome Sequencing Platform"/>
            <consortium name="Broad Institute Genome Sequencing Center for Infectious Disease"/>
            <person name="Ma L.-J."/>
            <person name="Dead R."/>
            <person name="Young S."/>
            <person name="Zeng Q."/>
            <person name="Koehrsen M."/>
            <person name="Alvarado L."/>
            <person name="Berlin A."/>
            <person name="Chapman S.B."/>
            <person name="Chen Z."/>
            <person name="Freedman E."/>
            <person name="Gellesch M."/>
            <person name="Goldberg J."/>
            <person name="Griggs A."/>
            <person name="Gujja S."/>
            <person name="Heilman E.R."/>
            <person name="Heiman D."/>
            <person name="Hepburn T."/>
            <person name="Howarth C."/>
            <person name="Jen D."/>
            <person name="Larson L."/>
            <person name="Mehta T."/>
            <person name="Neiman D."/>
            <person name="Pearson M."/>
            <person name="Roberts A."/>
            <person name="Saif S."/>
            <person name="Shea T."/>
            <person name="Shenoy N."/>
            <person name="Sisk P."/>
            <person name="Stolte C."/>
            <person name="Sykes S."/>
            <person name="Walk T."/>
            <person name="White J."/>
            <person name="Yandava C."/>
            <person name="Haas B."/>
            <person name="Nusbaum C."/>
            <person name="Birren B."/>
        </authorList>
    </citation>
    <scope>NUCLEOTIDE SEQUENCE</scope>
    <source>
        <strain evidence="15">R3-111a-1</strain>
    </source>
</reference>
<name>J3PA14_GAET3</name>
<dbReference type="SMART" id="SM00360">
    <property type="entry name" value="RRM"/>
    <property type="match status" value="2"/>
</dbReference>
<feature type="compositionally biased region" description="Basic and acidic residues" evidence="10">
    <location>
        <begin position="207"/>
        <end position="218"/>
    </location>
</feature>
<dbReference type="Gene3D" id="3.30.70.330">
    <property type="match status" value="2"/>
</dbReference>
<accession>J3PA14</accession>
<dbReference type="Pfam" id="PF01585">
    <property type="entry name" value="G-patch"/>
    <property type="match status" value="1"/>
</dbReference>
<feature type="region of interest" description="Disordered" evidence="10">
    <location>
        <begin position="207"/>
        <end position="226"/>
    </location>
</feature>
<dbReference type="PANTHER" id="PTHR13948:SF3">
    <property type="entry name" value="FI21118P1"/>
    <property type="match status" value="1"/>
</dbReference>
<dbReference type="GO" id="GO:0003723">
    <property type="term" value="F:RNA binding"/>
    <property type="evidence" value="ECO:0007669"/>
    <property type="project" value="UniProtKB-UniRule"/>
</dbReference>
<dbReference type="VEuPathDB" id="FungiDB:GGTG_10338"/>
<feature type="compositionally biased region" description="Basic and acidic residues" evidence="10">
    <location>
        <begin position="25"/>
        <end position="51"/>
    </location>
</feature>
<feature type="compositionally biased region" description="Gly residues" evidence="10">
    <location>
        <begin position="52"/>
        <end position="61"/>
    </location>
</feature>
<dbReference type="AlphaFoldDB" id="J3PA14"/>
<dbReference type="SUPFAM" id="SSF54928">
    <property type="entry name" value="RNA-binding domain, RBD"/>
    <property type="match status" value="2"/>
</dbReference>
<feature type="domain" description="G-patch" evidence="13">
    <location>
        <begin position="739"/>
        <end position="785"/>
    </location>
</feature>
<evidence type="ECO:0000256" key="10">
    <source>
        <dbReference type="SAM" id="MobiDB-lite"/>
    </source>
</evidence>
<dbReference type="eggNOG" id="KOG0154">
    <property type="taxonomic scope" value="Eukaryota"/>
</dbReference>
<feature type="domain" description="RanBP2-type" evidence="14">
    <location>
        <begin position="217"/>
        <end position="247"/>
    </location>
</feature>
<evidence type="ECO:0008006" key="18">
    <source>
        <dbReference type="Google" id="ProtNLM"/>
    </source>
</evidence>
<reference evidence="17" key="1">
    <citation type="submission" date="2010-07" db="EMBL/GenBank/DDBJ databases">
        <title>The genome sequence of Gaeumannomyces graminis var. tritici strain R3-111a-1.</title>
        <authorList>
            <consortium name="The Broad Institute Genome Sequencing Platform"/>
            <person name="Ma L.-J."/>
            <person name="Dead R."/>
            <person name="Young S."/>
            <person name="Zeng Q."/>
            <person name="Koehrsen M."/>
            <person name="Alvarado L."/>
            <person name="Berlin A."/>
            <person name="Chapman S.B."/>
            <person name="Chen Z."/>
            <person name="Freedman E."/>
            <person name="Gellesch M."/>
            <person name="Goldberg J."/>
            <person name="Griggs A."/>
            <person name="Gujja S."/>
            <person name="Heilman E.R."/>
            <person name="Heiman D."/>
            <person name="Hepburn T."/>
            <person name="Howarth C."/>
            <person name="Jen D."/>
            <person name="Larson L."/>
            <person name="Mehta T."/>
            <person name="Neiman D."/>
            <person name="Pearson M."/>
            <person name="Roberts A."/>
            <person name="Saif S."/>
            <person name="Shea T."/>
            <person name="Shenoy N."/>
            <person name="Sisk P."/>
            <person name="Stolte C."/>
            <person name="Sykes S."/>
            <person name="Walk T."/>
            <person name="White J."/>
            <person name="Yandava C."/>
            <person name="Haas B."/>
            <person name="Nusbaum C."/>
            <person name="Birren B."/>
        </authorList>
    </citation>
    <scope>NUCLEOTIDE SEQUENCE [LARGE SCALE GENOMIC DNA]</scope>
    <source>
        <strain evidence="17">R3-111a-1</strain>
    </source>
</reference>
<feature type="compositionally biased region" description="Low complexity" evidence="10">
    <location>
        <begin position="10"/>
        <end position="20"/>
    </location>
</feature>
<feature type="domain" description="C2H2-type" evidence="12">
    <location>
        <begin position="628"/>
        <end position="653"/>
    </location>
</feature>
<dbReference type="InterPro" id="IPR001876">
    <property type="entry name" value="Znf_RanBP2"/>
</dbReference>
<evidence type="ECO:0000313" key="15">
    <source>
        <dbReference type="EMBL" id="EJT73500.1"/>
    </source>
</evidence>
<feature type="region of interest" description="Disordered" evidence="10">
    <location>
        <begin position="439"/>
        <end position="482"/>
    </location>
</feature>
<dbReference type="InterPro" id="IPR000467">
    <property type="entry name" value="G_patch_dom"/>
</dbReference>
<feature type="region of interest" description="Disordered" evidence="10">
    <location>
        <begin position="498"/>
        <end position="534"/>
    </location>
</feature>
<dbReference type="SUPFAM" id="SSF90209">
    <property type="entry name" value="Ran binding protein zinc finger-like"/>
    <property type="match status" value="1"/>
</dbReference>
<keyword evidence="6 8" id="KW-0694">RNA-binding</keyword>
<evidence type="ECO:0000256" key="8">
    <source>
        <dbReference type="PROSITE-ProRule" id="PRU00176"/>
    </source>
</evidence>
<organism evidence="15">
    <name type="scientific">Gaeumannomyces tritici (strain R3-111a-1)</name>
    <name type="common">Wheat and barley take-all root rot fungus</name>
    <name type="synonym">Gaeumannomyces graminis var. tritici</name>
    <dbReference type="NCBI Taxonomy" id="644352"/>
    <lineage>
        <taxon>Eukaryota</taxon>
        <taxon>Fungi</taxon>
        <taxon>Dikarya</taxon>
        <taxon>Ascomycota</taxon>
        <taxon>Pezizomycotina</taxon>
        <taxon>Sordariomycetes</taxon>
        <taxon>Sordariomycetidae</taxon>
        <taxon>Magnaporthales</taxon>
        <taxon>Magnaporthaceae</taxon>
        <taxon>Gaeumannomyces</taxon>
    </lineage>
</organism>
<evidence type="ECO:0000256" key="5">
    <source>
        <dbReference type="ARBA" id="ARBA00022833"/>
    </source>
</evidence>
<evidence type="ECO:0000259" key="14">
    <source>
        <dbReference type="PROSITE" id="PS50199"/>
    </source>
</evidence>
<keyword evidence="5" id="KW-0862">Zinc</keyword>
<dbReference type="PROSITE" id="PS50199">
    <property type="entry name" value="ZF_RANBP2_2"/>
    <property type="match status" value="1"/>
</dbReference>
<dbReference type="Pfam" id="PF00076">
    <property type="entry name" value="RRM_1"/>
    <property type="match status" value="1"/>
</dbReference>
<keyword evidence="7" id="KW-0539">Nucleus</keyword>
<feature type="compositionally biased region" description="Low complexity" evidence="10">
    <location>
        <begin position="724"/>
        <end position="734"/>
    </location>
</feature>
<dbReference type="PROSITE" id="PS50174">
    <property type="entry name" value="G_PATCH"/>
    <property type="match status" value="1"/>
</dbReference>
<dbReference type="PANTHER" id="PTHR13948">
    <property type="entry name" value="RNA-BINDING PROTEIN"/>
    <property type="match status" value="1"/>
</dbReference>
<dbReference type="GO" id="GO:0005634">
    <property type="term" value="C:nucleus"/>
    <property type="evidence" value="ECO:0007669"/>
    <property type="project" value="UniProtKB-SubCell"/>
</dbReference>
<dbReference type="PROSITE" id="PS50102">
    <property type="entry name" value="RRM"/>
    <property type="match status" value="1"/>
</dbReference>
<dbReference type="GeneID" id="20350796"/>
<feature type="region of interest" description="Disordered" evidence="10">
    <location>
        <begin position="305"/>
        <end position="324"/>
    </location>
</feature>
<dbReference type="GO" id="GO:0000398">
    <property type="term" value="P:mRNA splicing, via spliceosome"/>
    <property type="evidence" value="ECO:0007669"/>
    <property type="project" value="TreeGrafter"/>
</dbReference>
<dbReference type="SMART" id="SM00443">
    <property type="entry name" value="G_patch"/>
    <property type="match status" value="1"/>
</dbReference>
<reference evidence="16" key="5">
    <citation type="submission" date="2018-04" db="UniProtKB">
        <authorList>
            <consortium name="EnsemblFungi"/>
        </authorList>
    </citation>
    <scope>IDENTIFICATION</scope>
    <source>
        <strain evidence="16">R3-111a-1</strain>
    </source>
</reference>
<dbReference type="InterPro" id="IPR036443">
    <property type="entry name" value="Znf_RanBP2_sf"/>
</dbReference>
<dbReference type="STRING" id="644352.J3PA14"/>
<dbReference type="GO" id="GO:0008270">
    <property type="term" value="F:zinc ion binding"/>
    <property type="evidence" value="ECO:0007669"/>
    <property type="project" value="UniProtKB-KW"/>
</dbReference>
<sequence>MIPSQKDQSRSPARSPAPRAWLPEDGYRDGRGPEQSRHRGRSDRYYQDDGPSRGGGGGGWRGGEHPDTLKYDDDDYDDSHDDCARRRPRSRSPYSSERHGRSPSPLPRQGPHHTLIMEGLPMEVNEDDILDGFDAFTNSPHFSSEHIRSMRLRTNKLNRRICFVEFNSVDDAEDFAERCRFSMEFDLPAVGGMEMEKVRVNLNYSRAREDGGRGDNRSDNSWTCPSCASPNYSRRSTCYKCGVKNDDDGASGAPILTGETDEASPDMPSQYLVVRDLEPSVTEEVLARGIAKLYLDESRQPIKEEAPPTKKLKSTAPVGNTTNLGARPGSLRRVFLMRDKWSNDSWRYGFAEFQTLEDAHAALAKFRASSKFTIASKPVTVGFIHTGVFVPAREPPREADQQQAAPRNRESFVPVYNRDVLLQYWDGRAYPSIHDVNVEQQPESPAPEDGDKAQSPGKGGVIRDQGWLDANGKRTKKPKDKTIAMGGQMKMWLEKSAELHGNKAAASEDETDKAMGDTDKTAGPAGRRRAFGPRAAHSNDTYTSYGVADEQTCCFLCMVKFDKAQDLRDHEVLAAEHAKALQDENRKEQAMTRLVGLGLETQTVVRRKPRDRSEKAPVYVSYADADGLQCLVCRRGFKSGAALRLHERESEMHRLNMTDNTNVERAVTQLLKLGKVPIKMRPVRGGAQSSQQYRDRAKERRLAFNQPVNPNTKRGGDSEGSRRGFGSAKKGGAAAVPAVASKGAALLSKMGWTAGQGLGADGTGRADAIQTELYMPGVGLGAEGGKVGDAAAAASRKTTGDYHSDFIQQTKEKARQRFERLS</sequence>
<keyword evidence="4 9" id="KW-0863">Zinc-finger</keyword>
<reference evidence="16" key="4">
    <citation type="journal article" date="2015" name="G3 (Bethesda)">
        <title>Genome sequences of three phytopathogenic species of the Magnaporthaceae family of fungi.</title>
        <authorList>
            <person name="Okagaki L.H."/>
            <person name="Nunes C.C."/>
            <person name="Sailsbery J."/>
            <person name="Clay B."/>
            <person name="Brown D."/>
            <person name="John T."/>
            <person name="Oh Y."/>
            <person name="Young N."/>
            <person name="Fitzgerald M."/>
            <person name="Haas B.J."/>
            <person name="Zeng Q."/>
            <person name="Young S."/>
            <person name="Adiconis X."/>
            <person name="Fan L."/>
            <person name="Levin J.Z."/>
            <person name="Mitchell T.K."/>
            <person name="Okubara P.A."/>
            <person name="Farman M.L."/>
            <person name="Kohn L.M."/>
            <person name="Birren B."/>
            <person name="Ma L.-J."/>
            <person name="Dean R.A."/>
        </authorList>
    </citation>
    <scope>NUCLEOTIDE SEQUENCE</scope>
    <source>
        <strain evidence="16">R3-111a-1</strain>
    </source>
</reference>
<evidence type="ECO:0000259" key="13">
    <source>
        <dbReference type="PROSITE" id="PS50174"/>
    </source>
</evidence>
<evidence type="ECO:0000313" key="16">
    <source>
        <dbReference type="EnsemblFungi" id="EJT73500"/>
    </source>
</evidence>
<feature type="region of interest" description="Disordered" evidence="10">
    <location>
        <begin position="1"/>
        <end position="113"/>
    </location>
</feature>
<evidence type="ECO:0000259" key="12">
    <source>
        <dbReference type="PROSITE" id="PS50157"/>
    </source>
</evidence>
<comment type="subcellular location">
    <subcellularLocation>
        <location evidence="1">Nucleus</location>
    </subcellularLocation>
</comment>
<dbReference type="HOGENOM" id="CLU_012131_2_0_1"/>
<protein>
    <recommendedName>
        <fullName evidence="18">RNA-binding protein</fullName>
    </recommendedName>
</protein>
<dbReference type="EMBL" id="GL385399">
    <property type="protein sequence ID" value="EJT73500.1"/>
    <property type="molecule type" value="Genomic_DNA"/>
</dbReference>
<dbReference type="RefSeq" id="XP_009226474.1">
    <property type="nucleotide sequence ID" value="XM_009228210.1"/>
</dbReference>
<evidence type="ECO:0000256" key="9">
    <source>
        <dbReference type="PROSITE-ProRule" id="PRU00322"/>
    </source>
</evidence>
<evidence type="ECO:0000256" key="3">
    <source>
        <dbReference type="ARBA" id="ARBA00022737"/>
    </source>
</evidence>
<evidence type="ECO:0000256" key="1">
    <source>
        <dbReference type="ARBA" id="ARBA00004123"/>
    </source>
</evidence>
<keyword evidence="3" id="KW-0677">Repeat</keyword>
<evidence type="ECO:0000313" key="17">
    <source>
        <dbReference type="Proteomes" id="UP000006039"/>
    </source>
</evidence>
<evidence type="ECO:0000256" key="4">
    <source>
        <dbReference type="ARBA" id="ARBA00022771"/>
    </source>
</evidence>
<feature type="region of interest" description="Disordered" evidence="10">
    <location>
        <begin position="682"/>
        <end position="734"/>
    </location>
</feature>
<dbReference type="PROSITE" id="PS01358">
    <property type="entry name" value="ZF_RANBP2_1"/>
    <property type="match status" value="1"/>
</dbReference>
<feature type="domain" description="RRM" evidence="11">
    <location>
        <begin position="113"/>
        <end position="207"/>
    </location>
</feature>
<evidence type="ECO:0000256" key="7">
    <source>
        <dbReference type="ARBA" id="ARBA00023242"/>
    </source>
</evidence>
<feature type="compositionally biased region" description="Basic and acidic residues" evidence="10">
    <location>
        <begin position="693"/>
        <end position="702"/>
    </location>
</feature>
<dbReference type="InterPro" id="IPR035979">
    <property type="entry name" value="RBD_domain_sf"/>
</dbReference>